<comment type="subcellular location">
    <subcellularLocation>
        <location evidence="1">Membrane</location>
        <topology evidence="1">Single-pass membrane protein</topology>
    </subcellularLocation>
</comment>
<dbReference type="InterPro" id="IPR045584">
    <property type="entry name" value="Pilin-like"/>
</dbReference>
<dbReference type="EMBL" id="FOGC01000015">
    <property type="protein sequence ID" value="SER22588.1"/>
    <property type="molecule type" value="Genomic_DNA"/>
</dbReference>
<accession>A0A1H9MG12</accession>
<keyword evidence="4" id="KW-1185">Reference proteome</keyword>
<protein>
    <submittedName>
        <fullName evidence="3">Prepilin peptidase dependent protein A</fullName>
    </submittedName>
</protein>
<evidence type="ECO:0000256" key="2">
    <source>
        <dbReference type="SAM" id="Phobius"/>
    </source>
</evidence>
<evidence type="ECO:0000313" key="3">
    <source>
        <dbReference type="EMBL" id="SER22588.1"/>
    </source>
</evidence>
<dbReference type="STRING" id="988801.SAMN05216522_11531"/>
<gene>
    <name evidence="3" type="ORF">SAMN05216522_11531</name>
</gene>
<dbReference type="OrthoDB" id="6241267at2"/>
<dbReference type="AlphaFoldDB" id="A0A1H9MG12"/>
<keyword evidence="2" id="KW-0812">Transmembrane</keyword>
<sequence>MRLSSYSSHAGFSLLEVLIVLVITAILTGLGSQSLTRWQHRQQAKATASDLTHFLNRLRQQANGYHLTISFARSLNNGESVVRATSESRAGKTERWTWKPCASQVKLLAMVGEPRFFGKHGTAWPGSFEVGNQVTRWRIIISTHGRVRYCESHEKGCQ</sequence>
<keyword evidence="2" id="KW-1133">Transmembrane helix</keyword>
<name>A0A1H9MG12_9GAMM</name>
<dbReference type="SUPFAM" id="SSF54523">
    <property type="entry name" value="Pili subunits"/>
    <property type="match status" value="1"/>
</dbReference>
<keyword evidence="2" id="KW-0472">Membrane</keyword>
<dbReference type="InterPro" id="IPR012902">
    <property type="entry name" value="N_methyl_site"/>
</dbReference>
<organism evidence="3 4">
    <name type="scientific">Rosenbergiella nectarea</name>
    <dbReference type="NCBI Taxonomy" id="988801"/>
    <lineage>
        <taxon>Bacteria</taxon>
        <taxon>Pseudomonadati</taxon>
        <taxon>Pseudomonadota</taxon>
        <taxon>Gammaproteobacteria</taxon>
        <taxon>Enterobacterales</taxon>
        <taxon>Erwiniaceae</taxon>
        <taxon>Rosenbergiella</taxon>
    </lineage>
</organism>
<dbReference type="GO" id="GO:0016020">
    <property type="term" value="C:membrane"/>
    <property type="evidence" value="ECO:0007669"/>
    <property type="project" value="UniProtKB-SubCell"/>
</dbReference>
<dbReference type="NCBIfam" id="TIGR02532">
    <property type="entry name" value="IV_pilin_GFxxxE"/>
    <property type="match status" value="1"/>
</dbReference>
<proteinExistence type="predicted"/>
<evidence type="ECO:0000256" key="1">
    <source>
        <dbReference type="ARBA" id="ARBA00004167"/>
    </source>
</evidence>
<dbReference type="Proteomes" id="UP000242515">
    <property type="component" value="Unassembled WGS sequence"/>
</dbReference>
<dbReference type="RefSeq" id="WP_092678157.1">
    <property type="nucleotide sequence ID" value="NZ_FOGC01000015.1"/>
</dbReference>
<evidence type="ECO:0000313" key="4">
    <source>
        <dbReference type="Proteomes" id="UP000242515"/>
    </source>
</evidence>
<dbReference type="Pfam" id="PF07963">
    <property type="entry name" value="N_methyl"/>
    <property type="match status" value="1"/>
</dbReference>
<dbReference type="Gene3D" id="3.30.700.10">
    <property type="entry name" value="Glycoprotein, Type 4 Pilin"/>
    <property type="match status" value="1"/>
</dbReference>
<reference evidence="4" key="1">
    <citation type="submission" date="2016-10" db="EMBL/GenBank/DDBJ databases">
        <authorList>
            <person name="Varghese N."/>
            <person name="Submissions S."/>
        </authorList>
    </citation>
    <scope>NUCLEOTIDE SEQUENCE [LARGE SCALE GENOMIC DNA]</scope>
    <source>
        <strain evidence="4">8N4</strain>
    </source>
</reference>
<feature type="transmembrane region" description="Helical" evidence="2">
    <location>
        <begin position="12"/>
        <end position="31"/>
    </location>
</feature>